<dbReference type="EMBL" id="CAKOGP040001112">
    <property type="protein sequence ID" value="CAJ1942928.1"/>
    <property type="molecule type" value="Genomic_DNA"/>
</dbReference>
<feature type="domain" description="PHD-type" evidence="10">
    <location>
        <begin position="502"/>
        <end position="550"/>
    </location>
</feature>
<keyword evidence="3 6" id="KW-0863">Zinc-finger</keyword>
<accession>A0AAD2CQD4</accession>
<evidence type="ECO:0000256" key="3">
    <source>
        <dbReference type="ARBA" id="ARBA00022771"/>
    </source>
</evidence>
<sequence>MGSLLDQQYEIYGQGGGPPLLLDADFKPQHPRKRRKLSKEPYNALEQLLGIASQNKGKAASPSRLPGGFPPECSFRALAVYSFLRTLSVQLRLSPFTPNVFLRALYLPYPNKLLGEVHVSLLRSLLLNLNLGYGFKQKGAATHYHKRRLIDNLRMPLRGGDNLTYLDGLSWPLFFDDYSHLTADRLWRSVVDTKSYADIRPTESDTLGYPDYEDEQFAKVKETTILHSKTYTLPASSYSPSTASGSMASGASKMSVQSKALESAKSKVHDAGQQSSSSREPVKATIDSGSDQKEAMSPSTQQSRGRRSLPIHKRSGPSSSEAGGPYKTQALQQSNYTYKAEHAVHAGTQLPTSFGYKYPGVHPPHAQSTETSYVPERPLNVEDNVADALRSFVSKIPSRSENSIDQEDMNVSLLQFGNDDELPSGDRHFVHFEPMKAMRSGIPYHRLRLSQKLDILEFLMDELLEVAVVAAEFSMRHGSLYVYPYSYAAWPKKSEFESLNNEDQCGVCGLEGDLLCCDGCSRSYHKECIGMKPTEELPEGEWLCPECQVADPSKFGPLYGGQKASVDWVRVRDVSSRIQADALNQSHDQPLPSNGETIPSITQLDVNTIQQSTLIGNSNQSLPAGPSVALSNIAVQPDTKNHFTAAFGQTLPQQMSANALVGPNQQTLPHTSMGVPNELTAVPTSASTQITQNMQPNSAVFDQFRFLIVHGFVFQRKDSDVPGTAPYTALLEAEVNDCMSRFQLPIAQEWPFRQIPTAENTGSMHFPSFHNYFLSSESFNPSKYVNKYTRALVPFSFKASVGIQDFPLLSKTFESECNSSTARMLTEVMQRDMSLDSHVATCLRRQTKLFNPYELVAGYMLKLDASLRKACLMDSSWESGKIRAVHEVWSENVKKSKSLYRLANLLVKLVDHIHPRAFLEGWNHNSLLKKQESEHMSERNYETLPAEWDKKKECRKRRWETTPSNLLMTLCSREKVKLSSFVKGINPASIQITAVRSHRKKARTSADKHAAKMIEEHLVRMAKAVDTSGAAMHVDRKSPEALPSYVDTSDIIPPQKPYPAYFQFANRRRLEMKEKYPGISSVEISKMLSDIWKNESDEFREKFSIEEMKQRKEYKIAMEEYHKKVKERVAAVQSGAGEKEDAADADEKSNDADDTATKQSNPKSPALDKNTSRRSRRSGRIARTSDHNEPAAAPFTSIASGQAPSNTFSSKSVFESKRKHMIAVEKLLKSATQKETFWPIAGRIPFSTVGDLPPKVMQRLGRNGGAAIAPHVAYNTAHEVGQICNSHIWRKKTGACRTFEDLIYQARRLESFLDRQAMHSFEGTVRRGKSQFLKEVRCSQVDPGTGLLHHFIVNKKSGRGCWMSEDMMDVASSTLEQLRRKTRQVELRRERARVAQMAKKAKILANKALAGQTKVSSTPVQEAFPRGAHDLASLATSRQINVPSRTTANVGTANYEVAARHGQGNRPQPQNGLAGIQMQLQLSLKRHEMDARQLFQTFSMVGMRPTGERGLALRQKNFPTVKASATQLQKYQPDFLCGDAHVIGMMKHVEKIAIGVTLDSFPKGNQVQNSGANDQQGQAIGVHGTNATGLYNLPREGSKGLQLFNSSQSNPMDEFDPTPITNAQLNGRGGKVSSLTGNLQSSCNRQQNPVPIRQGASTGMVARQITPNISMKLGSHGAPANSPPNSTGHDQRGLAPITSRVSAVGQNQGWNGMGNFKHTPQATGISQALLQQSLQQNVGPNSQSHVPQQFSHQMLQQAVNYQKQNLMGQQQNTQAPGQANLAQHIANQRAQSYQKQNLMGQQQNARAAGPANLAQHIANQRAQSYQKQNLMGQQQNAQAPGPANLAQHIANQRAQSYQKHNLMGQQRNAQAPGQANLAQHIANQRAQSYQKHNLMGQQQNTQAQEQANLAQHIANQRAQNYQKQNLMGQQQNAQAPGQANLAQHIANQRAQNYQRQILIGQQQSAQAPGQGNLTHDIASQRAQNYQNQVLMGRQQGVQAPGQVNLTQNIESQRAQYNQSLGTDPQPHSHQGRSALSQQQMQQLQQMQQMRQQLKGWPQQGNFFPPSNGMQ</sequence>
<feature type="region of interest" description="Disordered" evidence="9">
    <location>
        <begin position="2018"/>
        <end position="2070"/>
    </location>
</feature>
<feature type="compositionally biased region" description="Polar residues" evidence="9">
    <location>
        <begin position="1633"/>
        <end position="1649"/>
    </location>
</feature>
<dbReference type="SMART" id="SM00571">
    <property type="entry name" value="DDT"/>
    <property type="match status" value="1"/>
</dbReference>
<reference evidence="13" key="1">
    <citation type="submission" date="2023-08" db="EMBL/GenBank/DDBJ databases">
        <authorList>
            <person name="Audoor S."/>
            <person name="Bilcke G."/>
        </authorList>
    </citation>
    <scope>NUCLEOTIDE SEQUENCE</scope>
</reference>
<protein>
    <submittedName>
        <fullName evidence="13">Uncharacterized protein</fullName>
    </submittedName>
</protein>
<dbReference type="Gene3D" id="3.30.40.10">
    <property type="entry name" value="Zinc/RING finger domain, C3HC4 (zinc finger)"/>
    <property type="match status" value="1"/>
</dbReference>
<dbReference type="PANTHER" id="PTHR46508">
    <property type="entry name" value="PHD FINGER FAMILY PROTEIN"/>
    <property type="match status" value="1"/>
</dbReference>
<keyword evidence="14" id="KW-1185">Reference proteome</keyword>
<dbReference type="InterPro" id="IPR011011">
    <property type="entry name" value="Znf_FYVE_PHD"/>
</dbReference>
<dbReference type="PROSITE" id="PS50016">
    <property type="entry name" value="ZF_PHD_2"/>
    <property type="match status" value="1"/>
</dbReference>
<evidence type="ECO:0000256" key="9">
    <source>
        <dbReference type="SAM" id="MobiDB-lite"/>
    </source>
</evidence>
<dbReference type="InterPro" id="IPR019786">
    <property type="entry name" value="Zinc_finger_PHD-type_CS"/>
</dbReference>
<dbReference type="GO" id="GO:0005634">
    <property type="term" value="C:nucleus"/>
    <property type="evidence" value="ECO:0007669"/>
    <property type="project" value="UniProtKB-SubCell"/>
</dbReference>
<evidence type="ECO:0000259" key="12">
    <source>
        <dbReference type="PROSITE" id="PS50827"/>
    </source>
</evidence>
<keyword evidence="4" id="KW-0862">Zinc</keyword>
<feature type="coiled-coil region" evidence="8">
    <location>
        <begin position="1368"/>
        <end position="1395"/>
    </location>
</feature>
<keyword evidence="2" id="KW-0479">Metal-binding</keyword>
<dbReference type="Proteomes" id="UP001295423">
    <property type="component" value="Unassembled WGS sequence"/>
</dbReference>
<evidence type="ECO:0000256" key="8">
    <source>
        <dbReference type="SAM" id="Coils"/>
    </source>
</evidence>
<dbReference type="Gene3D" id="1.10.30.10">
    <property type="entry name" value="High mobility group box domain"/>
    <property type="match status" value="1"/>
</dbReference>
<evidence type="ECO:0000256" key="5">
    <source>
        <dbReference type="ARBA" id="ARBA00023242"/>
    </source>
</evidence>
<dbReference type="InterPro" id="IPR036910">
    <property type="entry name" value="HMG_box_dom_sf"/>
</dbReference>
<dbReference type="GO" id="GO:0003677">
    <property type="term" value="F:DNA binding"/>
    <property type="evidence" value="ECO:0007669"/>
    <property type="project" value="UniProtKB-UniRule"/>
</dbReference>
<dbReference type="GO" id="GO:0008270">
    <property type="term" value="F:zinc ion binding"/>
    <property type="evidence" value="ECO:0007669"/>
    <property type="project" value="UniProtKB-KW"/>
</dbReference>
<feature type="region of interest" description="Disordered" evidence="9">
    <location>
        <begin position="257"/>
        <end position="326"/>
    </location>
</feature>
<keyword evidence="8" id="KW-0175">Coiled coil</keyword>
<dbReference type="InterPro" id="IPR019787">
    <property type="entry name" value="Znf_PHD-finger"/>
</dbReference>
<keyword evidence="7" id="KW-0238">DNA-binding</keyword>
<dbReference type="Pfam" id="PF00628">
    <property type="entry name" value="PHD"/>
    <property type="match status" value="1"/>
</dbReference>
<feature type="compositionally biased region" description="Basic residues" evidence="9">
    <location>
        <begin position="304"/>
        <end position="315"/>
    </location>
</feature>
<feature type="compositionally biased region" description="Polar residues" evidence="9">
    <location>
        <begin position="2018"/>
        <end position="2036"/>
    </location>
</feature>
<dbReference type="SMART" id="SM00398">
    <property type="entry name" value="HMG"/>
    <property type="match status" value="1"/>
</dbReference>
<evidence type="ECO:0000256" key="1">
    <source>
        <dbReference type="ARBA" id="ARBA00004123"/>
    </source>
</evidence>
<dbReference type="InterPro" id="IPR009071">
    <property type="entry name" value="HMG_box_dom"/>
</dbReference>
<dbReference type="PROSITE" id="PS50827">
    <property type="entry name" value="DDT"/>
    <property type="match status" value="1"/>
</dbReference>
<dbReference type="Pfam" id="PF00505">
    <property type="entry name" value="HMG_box"/>
    <property type="match status" value="1"/>
</dbReference>
<feature type="region of interest" description="Disordered" evidence="9">
    <location>
        <begin position="1673"/>
        <end position="1693"/>
    </location>
</feature>
<gene>
    <name evidence="13" type="ORF">CYCCA115_LOCUS8191</name>
</gene>
<dbReference type="CDD" id="cd15532">
    <property type="entry name" value="PHD2_CHD_II"/>
    <property type="match status" value="1"/>
</dbReference>
<dbReference type="PROSITE" id="PS50118">
    <property type="entry name" value="HMG_BOX_2"/>
    <property type="match status" value="1"/>
</dbReference>
<evidence type="ECO:0000259" key="11">
    <source>
        <dbReference type="PROSITE" id="PS50118"/>
    </source>
</evidence>
<dbReference type="PROSITE" id="PS01359">
    <property type="entry name" value="ZF_PHD_1"/>
    <property type="match status" value="1"/>
</dbReference>
<name>A0AAD2CQD4_9STRA</name>
<comment type="subcellular location">
    <subcellularLocation>
        <location evidence="1">Nucleus</location>
    </subcellularLocation>
</comment>
<evidence type="ECO:0000256" key="7">
    <source>
        <dbReference type="PROSITE-ProRule" id="PRU00267"/>
    </source>
</evidence>
<feature type="domain" description="HMG box" evidence="11">
    <location>
        <begin position="1054"/>
        <end position="1122"/>
    </location>
</feature>
<evidence type="ECO:0000256" key="6">
    <source>
        <dbReference type="PROSITE-ProRule" id="PRU00146"/>
    </source>
</evidence>
<evidence type="ECO:0000256" key="4">
    <source>
        <dbReference type="ARBA" id="ARBA00022833"/>
    </source>
</evidence>
<evidence type="ECO:0000256" key="2">
    <source>
        <dbReference type="ARBA" id="ARBA00022723"/>
    </source>
</evidence>
<feature type="compositionally biased region" description="Low complexity" evidence="9">
    <location>
        <begin position="2037"/>
        <end position="2053"/>
    </location>
</feature>
<dbReference type="SUPFAM" id="SSF57903">
    <property type="entry name" value="FYVE/PHD zinc finger"/>
    <property type="match status" value="1"/>
</dbReference>
<dbReference type="Pfam" id="PF02791">
    <property type="entry name" value="DDT"/>
    <property type="match status" value="1"/>
</dbReference>
<dbReference type="SUPFAM" id="SSF47095">
    <property type="entry name" value="HMG-box"/>
    <property type="match status" value="1"/>
</dbReference>
<dbReference type="InterPro" id="IPR018501">
    <property type="entry name" value="DDT_dom"/>
</dbReference>
<feature type="compositionally biased region" description="Polar residues" evidence="9">
    <location>
        <begin position="1197"/>
        <end position="1211"/>
    </location>
</feature>
<evidence type="ECO:0000313" key="13">
    <source>
        <dbReference type="EMBL" id="CAJ1942928.1"/>
    </source>
</evidence>
<feature type="compositionally biased region" description="Basic and acidic residues" evidence="9">
    <location>
        <begin position="1137"/>
        <end position="1151"/>
    </location>
</feature>
<keyword evidence="5 7" id="KW-0539">Nucleus</keyword>
<evidence type="ECO:0000259" key="10">
    <source>
        <dbReference type="PROSITE" id="PS50016"/>
    </source>
</evidence>
<evidence type="ECO:0000313" key="14">
    <source>
        <dbReference type="Proteomes" id="UP001295423"/>
    </source>
</evidence>
<feature type="DNA-binding region" description="HMG box" evidence="7">
    <location>
        <begin position="1054"/>
        <end position="1122"/>
    </location>
</feature>
<dbReference type="PANTHER" id="PTHR46508:SF1">
    <property type="entry name" value="PHD FINGER FAMILY PROTEIN"/>
    <property type="match status" value="1"/>
</dbReference>
<dbReference type="SMART" id="SM00249">
    <property type="entry name" value="PHD"/>
    <property type="match status" value="1"/>
</dbReference>
<feature type="domain" description="DDT" evidence="12">
    <location>
        <begin position="71"/>
        <end position="131"/>
    </location>
</feature>
<comment type="caution">
    <text evidence="13">The sequence shown here is derived from an EMBL/GenBank/DDBJ whole genome shotgun (WGS) entry which is preliminary data.</text>
</comment>
<feature type="region of interest" description="Disordered" evidence="9">
    <location>
        <begin position="1629"/>
        <end position="1652"/>
    </location>
</feature>
<organism evidence="13 14">
    <name type="scientific">Cylindrotheca closterium</name>
    <dbReference type="NCBI Taxonomy" id="2856"/>
    <lineage>
        <taxon>Eukaryota</taxon>
        <taxon>Sar</taxon>
        <taxon>Stramenopiles</taxon>
        <taxon>Ochrophyta</taxon>
        <taxon>Bacillariophyta</taxon>
        <taxon>Bacillariophyceae</taxon>
        <taxon>Bacillariophycidae</taxon>
        <taxon>Bacillariales</taxon>
        <taxon>Bacillariaceae</taxon>
        <taxon>Cylindrotheca</taxon>
    </lineage>
</organism>
<dbReference type="InterPro" id="IPR001965">
    <property type="entry name" value="Znf_PHD"/>
</dbReference>
<proteinExistence type="predicted"/>
<dbReference type="InterPro" id="IPR013083">
    <property type="entry name" value="Znf_RING/FYVE/PHD"/>
</dbReference>
<feature type="region of interest" description="Disordered" evidence="9">
    <location>
        <begin position="1132"/>
        <end position="1211"/>
    </location>
</feature>